<dbReference type="STRING" id="1202772.A0A1V9YGB4"/>
<dbReference type="Pfam" id="PF04130">
    <property type="entry name" value="GCP_C_terminal"/>
    <property type="match status" value="1"/>
</dbReference>
<dbReference type="GO" id="GO:0051011">
    <property type="term" value="F:microtubule minus-end binding"/>
    <property type="evidence" value="ECO:0007669"/>
    <property type="project" value="TreeGrafter"/>
</dbReference>
<dbReference type="GO" id="GO:0031122">
    <property type="term" value="P:cytoplasmic microtubule organization"/>
    <property type="evidence" value="ECO:0007669"/>
    <property type="project" value="TreeGrafter"/>
</dbReference>
<organism evidence="8 9">
    <name type="scientific">Achlya hypogyna</name>
    <name type="common">Oomycete</name>
    <name type="synonym">Protoachlya hypogyna</name>
    <dbReference type="NCBI Taxonomy" id="1202772"/>
    <lineage>
        <taxon>Eukaryota</taxon>
        <taxon>Sar</taxon>
        <taxon>Stramenopiles</taxon>
        <taxon>Oomycota</taxon>
        <taxon>Saprolegniomycetes</taxon>
        <taxon>Saprolegniales</taxon>
        <taxon>Achlyaceae</taxon>
        <taxon>Achlya</taxon>
    </lineage>
</organism>
<protein>
    <recommendedName>
        <fullName evidence="5">Spindle pole body component</fullName>
    </recommendedName>
</protein>
<keyword evidence="2 5" id="KW-0963">Cytoplasm</keyword>
<dbReference type="GO" id="GO:0051225">
    <property type="term" value="P:spindle assembly"/>
    <property type="evidence" value="ECO:0007669"/>
    <property type="project" value="TreeGrafter"/>
</dbReference>
<dbReference type="InterPro" id="IPR042241">
    <property type="entry name" value="GCP_C_sf"/>
</dbReference>
<comment type="subcellular location">
    <subcellularLocation>
        <location evidence="5">Cytoplasm</location>
        <location evidence="5">Cytoskeleton</location>
        <location evidence="5">Microtubule organizing center</location>
    </subcellularLocation>
</comment>
<proteinExistence type="inferred from homology"/>
<dbReference type="Proteomes" id="UP000243579">
    <property type="component" value="Unassembled WGS sequence"/>
</dbReference>
<evidence type="ECO:0000313" key="9">
    <source>
        <dbReference type="Proteomes" id="UP000243579"/>
    </source>
</evidence>
<comment type="caution">
    <text evidence="8">The sequence shown here is derived from an EMBL/GenBank/DDBJ whole genome shotgun (WGS) entry which is preliminary data.</text>
</comment>
<reference evidence="8 9" key="1">
    <citation type="journal article" date="2014" name="Genome Biol. Evol.">
        <title>The secreted proteins of Achlya hypogyna and Thraustotheca clavata identify the ancestral oomycete secretome and reveal gene acquisitions by horizontal gene transfer.</title>
        <authorList>
            <person name="Misner I."/>
            <person name="Blouin N."/>
            <person name="Leonard G."/>
            <person name="Richards T.A."/>
            <person name="Lane C.E."/>
        </authorList>
    </citation>
    <scope>NUCLEOTIDE SEQUENCE [LARGE SCALE GENOMIC DNA]</scope>
    <source>
        <strain evidence="8 9">ATCC 48635</strain>
    </source>
</reference>
<evidence type="ECO:0000256" key="3">
    <source>
        <dbReference type="ARBA" id="ARBA00022701"/>
    </source>
</evidence>
<feature type="compositionally biased region" description="Acidic residues" evidence="6">
    <location>
        <begin position="159"/>
        <end position="171"/>
    </location>
</feature>
<feature type="region of interest" description="Disordered" evidence="6">
    <location>
        <begin position="159"/>
        <end position="190"/>
    </location>
</feature>
<name>A0A1V9YGB4_ACHHY</name>
<evidence type="ECO:0000256" key="6">
    <source>
        <dbReference type="SAM" id="MobiDB-lite"/>
    </source>
</evidence>
<comment type="similarity">
    <text evidence="1 5">Belongs to the TUBGCP family.</text>
</comment>
<keyword evidence="9" id="KW-1185">Reference proteome</keyword>
<evidence type="ECO:0000313" key="8">
    <source>
        <dbReference type="EMBL" id="OQR84774.1"/>
    </source>
</evidence>
<dbReference type="Gene3D" id="1.20.120.1900">
    <property type="entry name" value="Gamma-tubulin complex, C-terminal domain"/>
    <property type="match status" value="1"/>
</dbReference>
<dbReference type="EMBL" id="JNBR01001835">
    <property type="protein sequence ID" value="OQR84774.1"/>
    <property type="molecule type" value="Genomic_DNA"/>
</dbReference>
<dbReference type="GO" id="GO:0000922">
    <property type="term" value="C:spindle pole"/>
    <property type="evidence" value="ECO:0007669"/>
    <property type="project" value="InterPro"/>
</dbReference>
<dbReference type="GO" id="GO:0051321">
    <property type="term" value="P:meiotic cell cycle"/>
    <property type="evidence" value="ECO:0007669"/>
    <property type="project" value="TreeGrafter"/>
</dbReference>
<evidence type="ECO:0000256" key="4">
    <source>
        <dbReference type="ARBA" id="ARBA00023212"/>
    </source>
</evidence>
<dbReference type="PANTHER" id="PTHR19302">
    <property type="entry name" value="GAMMA TUBULIN COMPLEX PROTEIN"/>
    <property type="match status" value="1"/>
</dbReference>
<keyword evidence="4 5" id="KW-0206">Cytoskeleton</keyword>
<dbReference type="AlphaFoldDB" id="A0A1V9YGB4"/>
<dbReference type="GO" id="GO:0000278">
    <property type="term" value="P:mitotic cell cycle"/>
    <property type="evidence" value="ECO:0007669"/>
    <property type="project" value="TreeGrafter"/>
</dbReference>
<dbReference type="InterPro" id="IPR007259">
    <property type="entry name" value="GCP"/>
</dbReference>
<accession>A0A1V9YGB4</accession>
<gene>
    <name evidence="8" type="ORF">ACHHYP_12834</name>
</gene>
<dbReference type="GO" id="GO:0005874">
    <property type="term" value="C:microtubule"/>
    <property type="evidence" value="ECO:0007669"/>
    <property type="project" value="UniProtKB-KW"/>
</dbReference>
<dbReference type="InterPro" id="IPR040457">
    <property type="entry name" value="GCP_C"/>
</dbReference>
<dbReference type="OrthoDB" id="66546at2759"/>
<dbReference type="GO" id="GO:0000930">
    <property type="term" value="C:gamma-tubulin complex"/>
    <property type="evidence" value="ECO:0007669"/>
    <property type="project" value="TreeGrafter"/>
</dbReference>
<dbReference type="GO" id="GO:0007020">
    <property type="term" value="P:microtubule nucleation"/>
    <property type="evidence" value="ECO:0007669"/>
    <property type="project" value="InterPro"/>
</dbReference>
<evidence type="ECO:0000259" key="7">
    <source>
        <dbReference type="Pfam" id="PF04130"/>
    </source>
</evidence>
<evidence type="ECO:0000256" key="5">
    <source>
        <dbReference type="RuleBase" id="RU363050"/>
    </source>
</evidence>
<feature type="domain" description="Gamma tubulin complex component C-terminal" evidence="7">
    <location>
        <begin position="633"/>
        <end position="945"/>
    </location>
</feature>
<evidence type="ECO:0000256" key="1">
    <source>
        <dbReference type="ARBA" id="ARBA00010337"/>
    </source>
</evidence>
<dbReference type="GO" id="GO:0043015">
    <property type="term" value="F:gamma-tubulin binding"/>
    <property type="evidence" value="ECO:0007669"/>
    <property type="project" value="InterPro"/>
</dbReference>
<evidence type="ECO:0000256" key="2">
    <source>
        <dbReference type="ARBA" id="ARBA00022490"/>
    </source>
</evidence>
<sequence length="950" mass="105281">MAAPRWTAEWRGDVRELIACLDKNGVDELQVESTIRQLYAHSYLDCNPSAVKATAWGLIEALQFHHRDRHAERLAEILFDNKMGLKISPEITSVLLALSTTPSALTEADLDDIDNLRKYGQSMRTRADEDRARAQAATKALVEDLNRITLEDDWFQGDASSDEAWTDDEETTPPQPPPSAPIKRSGPRQTLPAGAAIAPISIALPPSNDLPVPAPLEVYGVHKPWLFYKQYMATNRARQLPGHMLAKTVVPEALLVEEAFSALLGVPSTTFARTTTLPASLPYIAQSGFWQSLSIVQFELSVHGRSLAVSHLSPSSLHGLLLHFADAASSLAFVDAIAAHFGRLDGCTTLQGFAHALREWTRGFRRAVVKLLSGEALPSLLQAVVALEVEWEELQWLFDWTVALLTPALAQARPAPPALAASLLSGLQALLEQYAVLALPRPYQLLLTLFETTLTPFMDAVYDYVRGLPLPLDVALSSPAASAFDKILLASIGGTPAEGVEPPAFLSATMALVAETHAYSRLSTSLHMPTPAQAPATPSSPLLPRTQETSQLTFSDTLLYHTPARIPMGFAREVVSPPLVATTIHRRSVAFDPALPLVSFKTVLDEVAVQPLRDHCLSLGQAFARQFVTDLRLCDHLDTLRWFVLQQQVDASVHLTTALFAHLLSPVHRSRWLEPYTLNLLLQETLLHAPDGCRYETCTDNLSLQVAPTDDKLGHTGPSIAWLEQIQFTYTPPSPLHLVFREETVRKYSVIGIFSIQLQGVERQLVQFKHRLRHRVGYFMAKEALHPHVIRLAEMLHFVESLHGYVARATSEEQWADVKATVELASRVSEMSDAIEKCLQRMLERCFLAPSQRSVHRYIVQLLHHIVMFVADFDRVLQCLERGGRGDSVVDDGVVAETIATLVGHATKFALGHHFLHLMLESMFRTGSAPHLHHLMLDLNFNEFYAENEG</sequence>
<keyword evidence="3 5" id="KW-0493">Microtubule</keyword>